<feature type="transmembrane region" description="Helical" evidence="6">
    <location>
        <begin position="230"/>
        <end position="247"/>
    </location>
</feature>
<dbReference type="PANTHER" id="PTHR42718:SF9">
    <property type="entry name" value="MAJOR FACILITATOR SUPERFAMILY MULTIDRUG TRANSPORTER MFSC"/>
    <property type="match status" value="1"/>
</dbReference>
<dbReference type="Gene3D" id="1.20.1720.10">
    <property type="entry name" value="Multidrug resistance protein D"/>
    <property type="match status" value="1"/>
</dbReference>
<evidence type="ECO:0000313" key="9">
    <source>
        <dbReference type="Proteomes" id="UP000325003"/>
    </source>
</evidence>
<feature type="transmembrane region" description="Helical" evidence="6">
    <location>
        <begin position="203"/>
        <end position="224"/>
    </location>
</feature>
<feature type="transmembrane region" description="Helical" evidence="6">
    <location>
        <begin position="432"/>
        <end position="450"/>
    </location>
</feature>
<dbReference type="AlphaFoldDB" id="A0A5B1LMJ2"/>
<dbReference type="CDD" id="cd17321">
    <property type="entry name" value="MFS_MMR_MDR_like"/>
    <property type="match status" value="1"/>
</dbReference>
<evidence type="ECO:0000256" key="1">
    <source>
        <dbReference type="ARBA" id="ARBA00004651"/>
    </source>
</evidence>
<dbReference type="InterPro" id="IPR011701">
    <property type="entry name" value="MFS"/>
</dbReference>
<feature type="transmembrane region" description="Helical" evidence="6">
    <location>
        <begin position="392"/>
        <end position="412"/>
    </location>
</feature>
<comment type="caution">
    <text evidence="8">The sequence shown here is derived from an EMBL/GenBank/DDBJ whole genome shotgun (WGS) entry which is preliminary data.</text>
</comment>
<keyword evidence="5 6" id="KW-0472">Membrane</keyword>
<feature type="transmembrane region" description="Helical" evidence="6">
    <location>
        <begin position="144"/>
        <end position="163"/>
    </location>
</feature>
<feature type="transmembrane region" description="Helical" evidence="6">
    <location>
        <begin position="361"/>
        <end position="380"/>
    </location>
</feature>
<feature type="transmembrane region" description="Helical" evidence="6">
    <location>
        <begin position="332"/>
        <end position="349"/>
    </location>
</feature>
<name>A0A5B1LMJ2_9ACTN</name>
<feature type="domain" description="Major facilitator superfamily (MFS) profile" evidence="7">
    <location>
        <begin position="19"/>
        <end position="455"/>
    </location>
</feature>
<dbReference type="PRINTS" id="PR01036">
    <property type="entry name" value="TCRTETB"/>
</dbReference>
<dbReference type="PROSITE" id="PS50850">
    <property type="entry name" value="MFS"/>
    <property type="match status" value="1"/>
</dbReference>
<reference evidence="8 9" key="2">
    <citation type="submission" date="2019-09" db="EMBL/GenBank/DDBJ databases">
        <authorList>
            <person name="Jin C."/>
        </authorList>
    </citation>
    <scope>NUCLEOTIDE SEQUENCE [LARGE SCALE GENOMIC DNA]</scope>
    <source>
        <strain evidence="8 9">BN130099</strain>
    </source>
</reference>
<proteinExistence type="predicted"/>
<dbReference type="Gene3D" id="1.20.1250.20">
    <property type="entry name" value="MFS general substrate transporter like domains"/>
    <property type="match status" value="1"/>
</dbReference>
<feature type="transmembrane region" description="Helical" evidence="6">
    <location>
        <begin position="86"/>
        <end position="105"/>
    </location>
</feature>
<keyword evidence="9" id="KW-1185">Reference proteome</keyword>
<dbReference type="InterPro" id="IPR020846">
    <property type="entry name" value="MFS_dom"/>
</dbReference>
<feature type="transmembrane region" description="Helical" evidence="6">
    <location>
        <begin position="306"/>
        <end position="325"/>
    </location>
</feature>
<dbReference type="PANTHER" id="PTHR42718">
    <property type="entry name" value="MAJOR FACILITATOR SUPERFAMILY MULTIDRUG TRANSPORTER MFSC"/>
    <property type="match status" value="1"/>
</dbReference>
<feature type="transmembrane region" description="Helical" evidence="6">
    <location>
        <begin position="267"/>
        <end position="286"/>
    </location>
</feature>
<dbReference type="GO" id="GO:0022857">
    <property type="term" value="F:transmembrane transporter activity"/>
    <property type="evidence" value="ECO:0007669"/>
    <property type="project" value="InterPro"/>
</dbReference>
<evidence type="ECO:0000256" key="6">
    <source>
        <dbReference type="SAM" id="Phobius"/>
    </source>
</evidence>
<dbReference type="Pfam" id="PF07690">
    <property type="entry name" value="MFS_1"/>
    <property type="match status" value="1"/>
</dbReference>
<reference evidence="8 9" key="1">
    <citation type="submission" date="2019-09" db="EMBL/GenBank/DDBJ databases">
        <title>Nocardioides panacisoli sp. nov., isolated from the soil of a ginseng field.</title>
        <authorList>
            <person name="Cho C."/>
        </authorList>
    </citation>
    <scope>NUCLEOTIDE SEQUENCE [LARGE SCALE GENOMIC DNA]</scope>
    <source>
        <strain evidence="8 9">BN130099</strain>
    </source>
</reference>
<evidence type="ECO:0000256" key="3">
    <source>
        <dbReference type="ARBA" id="ARBA00022692"/>
    </source>
</evidence>
<keyword evidence="4 6" id="KW-1133">Transmembrane helix</keyword>
<sequence>MADPTLSHQAEAPSRTARGLAGALLAAALMPLNSTMIAVAVPSIARTFHHDPADVTQALVATYLIAAIALQGPGGKLGDRLGHWRVCVFGQVVVAVGAVVGFLAPSLPVLAGSRVLMATGGALAVPATLALLRIELPPERRGRAFGTFGAIMASAAALGPIIGGVLVDAFGWEAVFVANLPVLLISALLIAGVDHTRDARPTAAFDWAGSVLLTAALALLVLGAESTDGAVLALVGAGLVLLTGFVVRERSAADPVIDFAIFRARPFAAGTLLVCLQNLVMYALIFEIPLVLEELFDLTARETGQLLIFLMAAMVLMSLVTGRLTDRLGPRTLAVAGSLVSLVGLVILLTDDLATSGEVRLPMALLGVGLGLCSPAAQTASMSAIAPEQSGMAAGVSSTMRYLGGVAGIAFLGRMLDLDGSAADIRSSHHTVLVVFTGVLCAALVCAALLPGRRPASVVSAEPQSTRP</sequence>
<dbReference type="GO" id="GO:0005886">
    <property type="term" value="C:plasma membrane"/>
    <property type="evidence" value="ECO:0007669"/>
    <property type="project" value="UniProtKB-SubCell"/>
</dbReference>
<accession>A0A5B1LMJ2</accession>
<keyword evidence="3 6" id="KW-0812">Transmembrane</keyword>
<feature type="transmembrane region" description="Helical" evidence="6">
    <location>
        <begin position="57"/>
        <end position="74"/>
    </location>
</feature>
<feature type="transmembrane region" description="Helical" evidence="6">
    <location>
        <begin position="20"/>
        <end position="45"/>
    </location>
</feature>
<feature type="transmembrane region" description="Helical" evidence="6">
    <location>
        <begin position="169"/>
        <end position="191"/>
    </location>
</feature>
<protein>
    <submittedName>
        <fullName evidence="8">MFS transporter</fullName>
    </submittedName>
</protein>
<evidence type="ECO:0000259" key="7">
    <source>
        <dbReference type="PROSITE" id="PS50850"/>
    </source>
</evidence>
<dbReference type="InterPro" id="IPR036259">
    <property type="entry name" value="MFS_trans_sf"/>
</dbReference>
<dbReference type="EMBL" id="VUJV01000001">
    <property type="protein sequence ID" value="KAA1420857.1"/>
    <property type="molecule type" value="Genomic_DNA"/>
</dbReference>
<evidence type="ECO:0000313" key="8">
    <source>
        <dbReference type="EMBL" id="KAA1420857.1"/>
    </source>
</evidence>
<evidence type="ECO:0000256" key="5">
    <source>
        <dbReference type="ARBA" id="ARBA00023136"/>
    </source>
</evidence>
<comment type="subcellular location">
    <subcellularLocation>
        <location evidence="1">Cell membrane</location>
        <topology evidence="1">Multi-pass membrane protein</topology>
    </subcellularLocation>
</comment>
<dbReference type="SUPFAM" id="SSF103473">
    <property type="entry name" value="MFS general substrate transporter"/>
    <property type="match status" value="1"/>
</dbReference>
<feature type="transmembrane region" description="Helical" evidence="6">
    <location>
        <begin position="111"/>
        <end position="132"/>
    </location>
</feature>
<gene>
    <name evidence="8" type="ORF">F0U44_00450</name>
</gene>
<evidence type="ECO:0000256" key="2">
    <source>
        <dbReference type="ARBA" id="ARBA00022448"/>
    </source>
</evidence>
<dbReference type="RefSeq" id="WP_149726317.1">
    <property type="nucleotide sequence ID" value="NZ_VUJV01000001.1"/>
</dbReference>
<keyword evidence="2" id="KW-0813">Transport</keyword>
<organism evidence="8 9">
    <name type="scientific">Nocardioides humilatus</name>
    <dbReference type="NCBI Taxonomy" id="2607660"/>
    <lineage>
        <taxon>Bacteria</taxon>
        <taxon>Bacillati</taxon>
        <taxon>Actinomycetota</taxon>
        <taxon>Actinomycetes</taxon>
        <taxon>Propionibacteriales</taxon>
        <taxon>Nocardioidaceae</taxon>
        <taxon>Nocardioides</taxon>
    </lineage>
</organism>
<dbReference type="Proteomes" id="UP000325003">
    <property type="component" value="Unassembled WGS sequence"/>
</dbReference>
<evidence type="ECO:0000256" key="4">
    <source>
        <dbReference type="ARBA" id="ARBA00022989"/>
    </source>
</evidence>